<evidence type="ECO:0008006" key="2">
    <source>
        <dbReference type="Google" id="ProtNLM"/>
    </source>
</evidence>
<gene>
    <name evidence="1" type="ORF">S01H1_43082</name>
</gene>
<accession>X0WGA1</accession>
<comment type="caution">
    <text evidence="1">The sequence shown here is derived from an EMBL/GenBank/DDBJ whole genome shotgun (WGS) entry which is preliminary data.</text>
</comment>
<sequence length="64" mass="7112">MKKYSNAQEKKVAKALGGKKVPNSGATAFNKGDVVLKDWLIECKTSATPKKSFSVKKEWLEQIK</sequence>
<organism evidence="1">
    <name type="scientific">marine sediment metagenome</name>
    <dbReference type="NCBI Taxonomy" id="412755"/>
    <lineage>
        <taxon>unclassified sequences</taxon>
        <taxon>metagenomes</taxon>
        <taxon>ecological metagenomes</taxon>
    </lineage>
</organism>
<name>X0WGA1_9ZZZZ</name>
<protein>
    <recommendedName>
        <fullName evidence="2">Restriction endonuclease</fullName>
    </recommendedName>
</protein>
<evidence type="ECO:0000313" key="1">
    <source>
        <dbReference type="EMBL" id="GAG11741.1"/>
    </source>
</evidence>
<reference evidence="1" key="1">
    <citation type="journal article" date="2014" name="Front. Microbiol.">
        <title>High frequency of phylogenetically diverse reductive dehalogenase-homologous genes in deep subseafloor sedimentary metagenomes.</title>
        <authorList>
            <person name="Kawai M."/>
            <person name="Futagami T."/>
            <person name="Toyoda A."/>
            <person name="Takaki Y."/>
            <person name="Nishi S."/>
            <person name="Hori S."/>
            <person name="Arai W."/>
            <person name="Tsubouchi T."/>
            <person name="Morono Y."/>
            <person name="Uchiyama I."/>
            <person name="Ito T."/>
            <person name="Fujiyama A."/>
            <person name="Inagaki F."/>
            <person name="Takami H."/>
        </authorList>
    </citation>
    <scope>NUCLEOTIDE SEQUENCE</scope>
    <source>
        <strain evidence="1">Expedition CK06-06</strain>
    </source>
</reference>
<dbReference type="EMBL" id="BARS01027423">
    <property type="protein sequence ID" value="GAG11741.1"/>
    <property type="molecule type" value="Genomic_DNA"/>
</dbReference>
<dbReference type="AlphaFoldDB" id="X0WGA1"/>
<proteinExistence type="predicted"/>
<feature type="non-terminal residue" evidence="1">
    <location>
        <position position="64"/>
    </location>
</feature>